<evidence type="ECO:0000313" key="3">
    <source>
        <dbReference type="EMBL" id="KDR69735.1"/>
    </source>
</evidence>
<feature type="compositionally biased region" description="Basic residues" evidence="1">
    <location>
        <begin position="21"/>
        <end position="35"/>
    </location>
</feature>
<name>A0A067SFL1_GALM3</name>
<dbReference type="HOGENOM" id="CLU_010790_5_0_1"/>
<proteinExistence type="predicted"/>
<gene>
    <name evidence="3" type="ORF">GALMADRAFT_255521</name>
</gene>
<feature type="compositionally biased region" description="Basic residues" evidence="1">
    <location>
        <begin position="45"/>
        <end position="55"/>
    </location>
</feature>
<dbReference type="InterPro" id="IPR001810">
    <property type="entry name" value="F-box_dom"/>
</dbReference>
<dbReference type="STRING" id="685588.A0A067SFL1"/>
<feature type="region of interest" description="Disordered" evidence="1">
    <location>
        <begin position="1"/>
        <end position="55"/>
    </location>
</feature>
<reference evidence="4" key="1">
    <citation type="journal article" date="2014" name="Proc. Natl. Acad. Sci. U.S.A.">
        <title>Extensive sampling of basidiomycete genomes demonstrates inadequacy of the white-rot/brown-rot paradigm for wood decay fungi.</title>
        <authorList>
            <person name="Riley R."/>
            <person name="Salamov A.A."/>
            <person name="Brown D.W."/>
            <person name="Nagy L.G."/>
            <person name="Floudas D."/>
            <person name="Held B.W."/>
            <person name="Levasseur A."/>
            <person name="Lombard V."/>
            <person name="Morin E."/>
            <person name="Otillar R."/>
            <person name="Lindquist E.A."/>
            <person name="Sun H."/>
            <person name="LaButti K.M."/>
            <person name="Schmutz J."/>
            <person name="Jabbour D."/>
            <person name="Luo H."/>
            <person name="Baker S.E."/>
            <person name="Pisabarro A.G."/>
            <person name="Walton J.D."/>
            <person name="Blanchette R.A."/>
            <person name="Henrissat B."/>
            <person name="Martin F."/>
            <person name="Cullen D."/>
            <person name="Hibbett D.S."/>
            <person name="Grigoriev I.V."/>
        </authorList>
    </citation>
    <scope>NUCLEOTIDE SEQUENCE [LARGE SCALE GENOMIC DNA]</scope>
    <source>
        <strain evidence="4">CBS 339.88</strain>
    </source>
</reference>
<dbReference type="Proteomes" id="UP000027222">
    <property type="component" value="Unassembled WGS sequence"/>
</dbReference>
<organism evidence="3 4">
    <name type="scientific">Galerina marginata (strain CBS 339.88)</name>
    <dbReference type="NCBI Taxonomy" id="685588"/>
    <lineage>
        <taxon>Eukaryota</taxon>
        <taxon>Fungi</taxon>
        <taxon>Dikarya</taxon>
        <taxon>Basidiomycota</taxon>
        <taxon>Agaricomycotina</taxon>
        <taxon>Agaricomycetes</taxon>
        <taxon>Agaricomycetidae</taxon>
        <taxon>Agaricales</taxon>
        <taxon>Agaricineae</taxon>
        <taxon>Strophariaceae</taxon>
        <taxon>Galerina</taxon>
    </lineage>
</organism>
<evidence type="ECO:0000259" key="2">
    <source>
        <dbReference type="PROSITE" id="PS50181"/>
    </source>
</evidence>
<dbReference type="SMART" id="SM00256">
    <property type="entry name" value="FBOX"/>
    <property type="match status" value="1"/>
</dbReference>
<accession>A0A067SFL1</accession>
<dbReference type="Pfam" id="PF00646">
    <property type="entry name" value="F-box"/>
    <property type="match status" value="1"/>
</dbReference>
<dbReference type="CDD" id="cd09917">
    <property type="entry name" value="F-box_SF"/>
    <property type="match status" value="1"/>
</dbReference>
<feature type="compositionally biased region" description="Low complexity" evidence="1">
    <location>
        <begin position="10"/>
        <end position="19"/>
    </location>
</feature>
<dbReference type="PROSITE" id="PS50181">
    <property type="entry name" value="FBOX"/>
    <property type="match status" value="1"/>
</dbReference>
<evidence type="ECO:0000313" key="4">
    <source>
        <dbReference type="Proteomes" id="UP000027222"/>
    </source>
</evidence>
<dbReference type="OrthoDB" id="2322499at2759"/>
<dbReference type="EMBL" id="KL142400">
    <property type="protein sequence ID" value="KDR69735.1"/>
    <property type="molecule type" value="Genomic_DNA"/>
</dbReference>
<dbReference type="SUPFAM" id="SSF81383">
    <property type="entry name" value="F-box domain"/>
    <property type="match status" value="1"/>
</dbReference>
<dbReference type="InterPro" id="IPR036047">
    <property type="entry name" value="F-box-like_dom_sf"/>
</dbReference>
<sequence>MDEDEEEDGYSSSDGSEYGVGKRRTTKRPPAKRPKMASSSPKKNSPQKRPIRAKKSLSLLPTMPLDLLFEIMGFLAPKDIINVSRTNKLFRETLRAKGAITIWKAARERSGIPEPPTWMSESAWAGLLFGTSCQNCGANNIQKIDFLLYRRLCTTCKKKRYVVESRVKSVFPDVEAYVLDLIPHTNVGGWAHGHRSGSRFFWDEDIEKMVQKLTVLEHGIHMRLTDARKKLDEFKAQQIQRVEDIHSRARNYSHWLDNCILDRQLNKDNIQLLRRKAICERFIQLGYTEEDVSYHYRLPEFNQSTLLTDRIWNRIRPILEPKVMERKAIRLEREMGSIRAARRQIVDGLYKTYKASLHPSQWKYLPRTLDICKFDPFAIVIDTPAVVTVTEDTFNLAIQSLPELLLAASEKKKSDLKALLPGYFTSATAGRVLEPGEVSNGDDCLDLAACTFMCKAYRHIHYYDTSDSLLVGVQDLMTHHCEGESESFSSSYSLTSTTLPSPIVFSEKGSEMAKLIIQLAGLDPRTALASDMDQKDLRFSCACCSPQNQSGKWVRYGYSWRTAIAHSMVNTHSNGSTKSDLSWTVLSSIDANFVKENEQGDSKWHKSLWTCSHCSTYMTNLQSRGEIVQHVQTVHQILAPTEPADLFFYERFRISFTKKIVFPTPGPVKSAASSKNISPSMIFRCLHCASHQSSNVRNRLFNSQGIVSHIEAKHTIKGPKIGTDWVQGV</sequence>
<evidence type="ECO:0000256" key="1">
    <source>
        <dbReference type="SAM" id="MobiDB-lite"/>
    </source>
</evidence>
<protein>
    <recommendedName>
        <fullName evidence="2">F-box domain-containing protein</fullName>
    </recommendedName>
</protein>
<feature type="domain" description="F-box" evidence="2">
    <location>
        <begin position="57"/>
        <end position="106"/>
    </location>
</feature>
<keyword evidence="4" id="KW-1185">Reference proteome</keyword>
<dbReference type="AlphaFoldDB" id="A0A067SFL1"/>